<evidence type="ECO:0000313" key="2">
    <source>
        <dbReference type="EMBL" id="TDU87606.1"/>
    </source>
</evidence>
<organism evidence="2 3">
    <name type="scientific">Kribbella voronezhensis</name>
    <dbReference type="NCBI Taxonomy" id="2512212"/>
    <lineage>
        <taxon>Bacteria</taxon>
        <taxon>Bacillati</taxon>
        <taxon>Actinomycetota</taxon>
        <taxon>Actinomycetes</taxon>
        <taxon>Propionibacteriales</taxon>
        <taxon>Kribbellaceae</taxon>
        <taxon>Kribbella</taxon>
    </lineage>
</organism>
<dbReference type="EMBL" id="SOCE01000001">
    <property type="protein sequence ID" value="TDU87606.1"/>
    <property type="molecule type" value="Genomic_DNA"/>
</dbReference>
<gene>
    <name evidence="2" type="ORF">EV138_1130</name>
</gene>
<dbReference type="OrthoDB" id="9808993at2"/>
<feature type="domain" description="DUF4031" evidence="1">
    <location>
        <begin position="3"/>
        <end position="76"/>
    </location>
</feature>
<protein>
    <submittedName>
        <fullName evidence="2">Uncharacterized protein DUF4031</fullName>
    </submittedName>
</protein>
<sequence length="99" mass="11229">MTVYVDDMRRRARVGRTVARWSHLVADHPDELAAFAARLGLRPEWLQDAGKPSEHYDVTDSIRCRALELGAVPMSYLTEMGQFIAAKRQNANTDKENGR</sequence>
<comment type="caution">
    <text evidence="2">The sequence shown here is derived from an EMBL/GenBank/DDBJ whole genome shotgun (WGS) entry which is preliminary data.</text>
</comment>
<reference evidence="2 3" key="1">
    <citation type="submission" date="2019-03" db="EMBL/GenBank/DDBJ databases">
        <title>Genomic Encyclopedia of Type Strains, Phase III (KMG-III): the genomes of soil and plant-associated and newly described type strains.</title>
        <authorList>
            <person name="Whitman W."/>
        </authorList>
    </citation>
    <scope>NUCLEOTIDE SEQUENCE [LARGE SCALE GENOMIC DNA]</scope>
    <source>
        <strain evidence="2 3">VKM Ac-2575</strain>
    </source>
</reference>
<accession>A0A4R7T8E4</accession>
<name>A0A4R7T8E4_9ACTN</name>
<evidence type="ECO:0000259" key="1">
    <source>
        <dbReference type="Pfam" id="PF13223"/>
    </source>
</evidence>
<proteinExistence type="predicted"/>
<dbReference type="Proteomes" id="UP000295151">
    <property type="component" value="Unassembled WGS sequence"/>
</dbReference>
<keyword evidence="3" id="KW-1185">Reference proteome</keyword>
<dbReference type="InterPro" id="IPR025109">
    <property type="entry name" value="DUF4031"/>
</dbReference>
<dbReference type="RefSeq" id="WP_133977357.1">
    <property type="nucleotide sequence ID" value="NZ_SOCE01000001.1"/>
</dbReference>
<dbReference type="AlphaFoldDB" id="A0A4R7T8E4"/>
<evidence type="ECO:0000313" key="3">
    <source>
        <dbReference type="Proteomes" id="UP000295151"/>
    </source>
</evidence>
<dbReference type="Pfam" id="PF13223">
    <property type="entry name" value="DUF4031"/>
    <property type="match status" value="1"/>
</dbReference>